<dbReference type="Pfam" id="PF07963">
    <property type="entry name" value="N_methyl"/>
    <property type="match status" value="1"/>
</dbReference>
<dbReference type="Proteomes" id="UP000182660">
    <property type="component" value="Unassembled WGS sequence"/>
</dbReference>
<feature type="transmembrane region" description="Helical" evidence="1">
    <location>
        <begin position="12"/>
        <end position="31"/>
    </location>
</feature>
<gene>
    <name evidence="2" type="ORF">MT2528_0247</name>
    <name evidence="3" type="ORF">NVI5450_0232</name>
</gene>
<sequence length="127" mass="13115">MKKQAGVTLVELSAVVVISGILGAMAVPRFIDLADAALDVSVINIARSIESANTFNYAAKMISKSGLSTVEAVHIDNCDDAGSLLSGSSLPLGYTVTPMSIAESTTATCILTHTDSAKSATFIMQGY</sequence>
<dbReference type="InterPro" id="IPR012902">
    <property type="entry name" value="N_methyl_site"/>
</dbReference>
<dbReference type="Proteomes" id="UP000183794">
    <property type="component" value="Unassembled WGS sequence"/>
</dbReference>
<dbReference type="EMBL" id="FPLD01000006">
    <property type="protein sequence ID" value="SGY83077.1"/>
    <property type="molecule type" value="Genomic_DNA"/>
</dbReference>
<dbReference type="KEGG" id="mvs:MVIS_0529"/>
<dbReference type="Gene3D" id="3.30.700.10">
    <property type="entry name" value="Glycoprotein, Type 4 Pilin"/>
    <property type="match status" value="1"/>
</dbReference>
<dbReference type="AlphaFoldDB" id="A0A090IFL5"/>
<evidence type="ECO:0000313" key="5">
    <source>
        <dbReference type="Proteomes" id="UP000183794"/>
    </source>
</evidence>
<dbReference type="NCBIfam" id="TIGR02532">
    <property type="entry name" value="IV_pilin_GFxxxE"/>
    <property type="match status" value="1"/>
</dbReference>
<evidence type="ECO:0000313" key="4">
    <source>
        <dbReference type="Proteomes" id="UP000182660"/>
    </source>
</evidence>
<dbReference type="STRING" id="80854.MVIS_0529"/>
<proteinExistence type="predicted"/>
<keyword evidence="1" id="KW-0472">Membrane</keyword>
<dbReference type="SUPFAM" id="SSF54523">
    <property type="entry name" value="Pili subunits"/>
    <property type="match status" value="1"/>
</dbReference>
<keyword evidence="1" id="KW-0812">Transmembrane</keyword>
<dbReference type="HOGENOM" id="CLU_098637_4_0_6"/>
<dbReference type="EMBL" id="FPLJ01000008">
    <property type="protein sequence ID" value="SGY82491.1"/>
    <property type="molecule type" value="Genomic_DNA"/>
</dbReference>
<dbReference type="PROSITE" id="PS00409">
    <property type="entry name" value="PROKAR_NTER_METHYL"/>
    <property type="match status" value="1"/>
</dbReference>
<name>A0A090IFL5_9GAMM</name>
<dbReference type="OrthoDB" id="5654254at2"/>
<evidence type="ECO:0008006" key="6">
    <source>
        <dbReference type="Google" id="ProtNLM"/>
    </source>
</evidence>
<dbReference type="InterPro" id="IPR045584">
    <property type="entry name" value="Pilin-like"/>
</dbReference>
<keyword evidence="4" id="KW-1185">Reference proteome</keyword>
<reference evidence="2 4" key="1">
    <citation type="submission" date="2016-11" db="EMBL/GenBank/DDBJ databases">
        <authorList>
            <person name="Klemetsen T."/>
        </authorList>
    </citation>
    <scope>NUCLEOTIDE SEQUENCE [LARGE SCALE GENOMIC DNA]</scope>
    <source>
        <strain evidence="2">MT 2528</strain>
    </source>
</reference>
<evidence type="ECO:0000256" key="1">
    <source>
        <dbReference type="SAM" id="Phobius"/>
    </source>
</evidence>
<reference evidence="3 5" key="2">
    <citation type="submission" date="2016-11" db="EMBL/GenBank/DDBJ databases">
        <authorList>
            <person name="Jaros S."/>
            <person name="Januszkiewicz K."/>
            <person name="Wedrychowicz H."/>
        </authorList>
    </citation>
    <scope>NUCLEOTIDE SEQUENCE [LARGE SCALE GENOMIC DNA]</scope>
    <source>
        <strain evidence="3">NVI 5450</strain>
    </source>
</reference>
<accession>A0A090IFL5</accession>
<protein>
    <recommendedName>
        <fullName evidence="6">MSHA pilin protein MshA</fullName>
    </recommendedName>
</protein>
<evidence type="ECO:0000313" key="3">
    <source>
        <dbReference type="EMBL" id="SGY83077.1"/>
    </source>
</evidence>
<organism evidence="3 5">
    <name type="scientific">Moritella viscosa</name>
    <dbReference type="NCBI Taxonomy" id="80854"/>
    <lineage>
        <taxon>Bacteria</taxon>
        <taxon>Pseudomonadati</taxon>
        <taxon>Pseudomonadota</taxon>
        <taxon>Gammaproteobacteria</taxon>
        <taxon>Alteromonadales</taxon>
        <taxon>Moritellaceae</taxon>
        <taxon>Moritella</taxon>
    </lineage>
</organism>
<dbReference type="GeneID" id="61293982"/>
<dbReference type="PATRIC" id="fig|80854.5.peg.558"/>
<keyword evidence="1" id="KW-1133">Transmembrane helix</keyword>
<evidence type="ECO:0000313" key="2">
    <source>
        <dbReference type="EMBL" id="SGY82491.1"/>
    </source>
</evidence>
<dbReference type="RefSeq" id="WP_045108980.1">
    <property type="nucleotide sequence ID" value="NZ_CAWQZC010000049.1"/>
</dbReference>